<keyword evidence="3" id="KW-0804">Transcription</keyword>
<protein>
    <submittedName>
        <fullName evidence="6">Helix-turn-helix transcriptional regulator</fullName>
    </submittedName>
</protein>
<dbReference type="PANTHER" id="PTHR46796">
    <property type="entry name" value="HTH-TYPE TRANSCRIPTIONAL ACTIVATOR RHAS-RELATED"/>
    <property type="match status" value="1"/>
</dbReference>
<dbReference type="PROSITE" id="PS01124">
    <property type="entry name" value="HTH_ARAC_FAMILY_2"/>
    <property type="match status" value="1"/>
</dbReference>
<gene>
    <name evidence="6" type="ORF">VZC37_12200</name>
</gene>
<dbReference type="InterPro" id="IPR018060">
    <property type="entry name" value="HTH_AraC"/>
</dbReference>
<feature type="domain" description="HTH araC/xylS-type" evidence="5">
    <location>
        <begin position="255"/>
        <end position="354"/>
    </location>
</feature>
<sequence>MTEVYGGPRRQFVASHAVPPYFASAAGSTLTRPGLARERVDRWQARFVGADSGDEVHRFRGSRGLADFLGTLHVTSTDSAGFDAIVHSRRVGAITIVDCIATPCSVLRSTNEVVEPADAELVLLIPSSGGRLTMPGRPDQTFRAGQLVILSSAEPAEMSVTDVCETVMLTVPIAALGRESAGVLRRLSPISADTALVRATTTFLRRFGQTPSTRVTSERTTDAAQRAVIGLVTSVLAQQSYRAHSLVETTRSIRERTRELVERRFRDPDFAAPDVARELHLSRRQFYRHFAGSGTTPSDVIADRRVAEVRALLTDRPDMSMSEVARAAGFSSTSTMRNRFRDRTGVTPAEFRSQPPGEQWDSEPLGPGEVCL</sequence>
<dbReference type="Proteomes" id="UP001347146">
    <property type="component" value="Unassembled WGS sequence"/>
</dbReference>
<evidence type="ECO:0000259" key="5">
    <source>
        <dbReference type="PROSITE" id="PS01124"/>
    </source>
</evidence>
<keyword evidence="1" id="KW-0805">Transcription regulation</keyword>
<comment type="caution">
    <text evidence="6">The sequence shown here is derived from an EMBL/GenBank/DDBJ whole genome shotgun (WGS) entry which is preliminary data.</text>
</comment>
<dbReference type="RefSeq" id="WP_330432784.1">
    <property type="nucleotide sequence ID" value="NZ_JAZDUF010000003.1"/>
</dbReference>
<dbReference type="InterPro" id="IPR035418">
    <property type="entry name" value="AraC-bd_2"/>
</dbReference>
<evidence type="ECO:0000313" key="7">
    <source>
        <dbReference type="Proteomes" id="UP001347146"/>
    </source>
</evidence>
<keyword evidence="2" id="KW-0238">DNA-binding</keyword>
<dbReference type="InterPro" id="IPR009057">
    <property type="entry name" value="Homeodomain-like_sf"/>
</dbReference>
<name>A0ABU7MDC6_9ACTN</name>
<keyword evidence="7" id="KW-1185">Reference proteome</keyword>
<organism evidence="6 7">
    <name type="scientific">Gordonia sesuvii</name>
    <dbReference type="NCBI Taxonomy" id="3116777"/>
    <lineage>
        <taxon>Bacteria</taxon>
        <taxon>Bacillati</taxon>
        <taxon>Actinomycetota</taxon>
        <taxon>Actinomycetes</taxon>
        <taxon>Mycobacteriales</taxon>
        <taxon>Gordoniaceae</taxon>
        <taxon>Gordonia</taxon>
    </lineage>
</organism>
<feature type="region of interest" description="Disordered" evidence="4">
    <location>
        <begin position="333"/>
        <end position="372"/>
    </location>
</feature>
<dbReference type="InterPro" id="IPR050204">
    <property type="entry name" value="AraC_XylS_family_regulators"/>
</dbReference>
<evidence type="ECO:0000256" key="2">
    <source>
        <dbReference type="ARBA" id="ARBA00023125"/>
    </source>
</evidence>
<proteinExistence type="predicted"/>
<evidence type="ECO:0000256" key="4">
    <source>
        <dbReference type="SAM" id="MobiDB-lite"/>
    </source>
</evidence>
<accession>A0ABU7MDC6</accession>
<evidence type="ECO:0000256" key="1">
    <source>
        <dbReference type="ARBA" id="ARBA00023015"/>
    </source>
</evidence>
<dbReference type="Pfam" id="PF12833">
    <property type="entry name" value="HTH_18"/>
    <property type="match status" value="1"/>
</dbReference>
<evidence type="ECO:0000256" key="3">
    <source>
        <dbReference type="ARBA" id="ARBA00023163"/>
    </source>
</evidence>
<dbReference type="PANTHER" id="PTHR46796:SF6">
    <property type="entry name" value="ARAC SUBFAMILY"/>
    <property type="match status" value="1"/>
</dbReference>
<dbReference type="SUPFAM" id="SSF46689">
    <property type="entry name" value="Homeodomain-like"/>
    <property type="match status" value="1"/>
</dbReference>
<dbReference type="Pfam" id="PF14525">
    <property type="entry name" value="AraC_binding_2"/>
    <property type="match status" value="1"/>
</dbReference>
<dbReference type="SMART" id="SM00342">
    <property type="entry name" value="HTH_ARAC"/>
    <property type="match status" value="1"/>
</dbReference>
<dbReference type="EMBL" id="JAZDUF010000003">
    <property type="protein sequence ID" value="MEE3851100.1"/>
    <property type="molecule type" value="Genomic_DNA"/>
</dbReference>
<dbReference type="Gene3D" id="1.10.10.60">
    <property type="entry name" value="Homeodomain-like"/>
    <property type="match status" value="1"/>
</dbReference>
<reference evidence="6 7" key="1">
    <citation type="submission" date="2024-01" db="EMBL/GenBank/DDBJ databases">
        <title>Draft genome sequence of Gordonia sp. LSe1-13.</title>
        <authorList>
            <person name="Suphannarot A."/>
            <person name="Mingma R."/>
        </authorList>
    </citation>
    <scope>NUCLEOTIDE SEQUENCE [LARGE SCALE GENOMIC DNA]</scope>
    <source>
        <strain evidence="6 7">LSe1-13</strain>
    </source>
</reference>
<evidence type="ECO:0000313" key="6">
    <source>
        <dbReference type="EMBL" id="MEE3851100.1"/>
    </source>
</evidence>